<comment type="caution">
    <text evidence="1">The sequence shown here is derived from an EMBL/GenBank/DDBJ whole genome shotgun (WGS) entry which is preliminary data.</text>
</comment>
<sequence length="1399" mass="156639">MASSSTPLNIIDDEEDEEFDWEAAVKEIDVACARTAAPSNCHSNSISSSKVEATGIREVSSKKATGFSSSSSSSSRQSTLDRFIGIARNSINNKNESEKRKPNFYSNGVCETSGNNVGNSNKREEEEEDDTEGKISFIKIDPVAAKTWIYPVKYDHPLRDYQFNISRTALFSNTLVALPTGLGKTFIAAVVMYNYFRWFPEGKIVFAAPSRPLVLQQIEACHNIGGIPQEWAIDLTGQTNPTRRADHWKSKRVFFVTPQVLEKDINSGSCLVKHLVCLVIDEAHRATGNYAYCVAVRELMAFHLPLRILALTATPGSKQDTVQHIIDNLQISTLEYRDETDPDVKPYVQDRTIELIEVPMGKDATETNNLILEVIRPYAARLSAFGVFPHRDFQTLSPCDVLNSRDQFRQRPPESLHQMKYGEIEGFFGVLVTLYHIRKLLSSHGIKPAFEMLEEKFKQRSFARLTSRNEGLLKAKLLMQQHISHGAPSPKLSKLLDVLITHFKRKGPQNSRVIIFSNFRGSVRDIMNALKNISEFVKATEFIGQNSAGKLLKGQTQKVQQAVLQKFRTGEYNVIVATSIGEEGLDIMEVDLVVCFDANISSLRMIQRMGRTGRKHQGRVVVLACEGSEVKGYKRKQANSKTIKKYLRNGGTTNFRFHSSPRMIPHCFKPEVQFLELSVEQFVPRVKKVKADADVEISAIRIKLTDSEKNLIAKYFKSTRENTWRPSLIAFPHFQAFPSRVQNVMHSARTGMLIDAMQLLQGQSFSKDGKPSTTQGEAFSGPHSKTEAVEQCIEDMKGELNPEASVSELKLLENTSKDNRERKVSQTDEKPEDVLAKEKNLAHSFLFISQLAFIDDLGRVQISSPPRLFFKQGSHSKNASPDRSKSQCLLKEDSARQASVKGNQEMTLQSKDTFAAQIRSNEDEEIVESKLTDSVSQQGKALVADERIIQPAVSEKSNVEESISDSPKAVEYRIPTLLADESVDDRGDIDLSPRLTSYMESGCVPESPVNAAGNPEVKVDESMVPEGLHSELVLKYSQQKSTVCEMRFYEIQSPGPNMDSIYPAFKCNSPPVKIQTPLTKLQDSSFNEDFQSNSQSKSESVDQKRKFKRLCKLGDLYNKNSPDCIKKKNGQTSNFKSFCAGASHVQIQHGRGKRQRIDDAKVFIEEEAEVSSDDMISDDEENELESNSFDDSFIDDRINPTAANTQAEGNRVDMMGVYRRSLLSQSPIQRMPNICSDFNPDSRNENTSTSGTAANHSQTPENALSESSAKEDSFHVSSDAMPSGSIDCQEHDDSKMEESRKRKLSLCQARYLPVQNLENKFLYHSEIPPTGKCSNLAVEAEKENRDDFEDDEFYNDIDLDAVEEQASKLLGYGSVRPLGIPEPLNHLDVIGSPSFDLGI</sequence>
<reference evidence="2" key="1">
    <citation type="journal article" date="2023" name="Nat. Plants">
        <title>Single-cell RNA sequencing provides a high-resolution roadmap for understanding the multicellular compartmentation of specialized metabolism.</title>
        <authorList>
            <person name="Sun S."/>
            <person name="Shen X."/>
            <person name="Li Y."/>
            <person name="Li Y."/>
            <person name="Wang S."/>
            <person name="Li R."/>
            <person name="Zhang H."/>
            <person name="Shen G."/>
            <person name="Guo B."/>
            <person name="Wei J."/>
            <person name="Xu J."/>
            <person name="St-Pierre B."/>
            <person name="Chen S."/>
            <person name="Sun C."/>
        </authorList>
    </citation>
    <scope>NUCLEOTIDE SEQUENCE [LARGE SCALE GENOMIC DNA]</scope>
</reference>
<keyword evidence="2" id="KW-1185">Reference proteome</keyword>
<organism evidence="1 2">
    <name type="scientific">Catharanthus roseus</name>
    <name type="common">Madagascar periwinkle</name>
    <name type="synonym">Vinca rosea</name>
    <dbReference type="NCBI Taxonomy" id="4058"/>
    <lineage>
        <taxon>Eukaryota</taxon>
        <taxon>Viridiplantae</taxon>
        <taxon>Streptophyta</taxon>
        <taxon>Embryophyta</taxon>
        <taxon>Tracheophyta</taxon>
        <taxon>Spermatophyta</taxon>
        <taxon>Magnoliopsida</taxon>
        <taxon>eudicotyledons</taxon>
        <taxon>Gunneridae</taxon>
        <taxon>Pentapetalae</taxon>
        <taxon>asterids</taxon>
        <taxon>lamiids</taxon>
        <taxon>Gentianales</taxon>
        <taxon>Apocynaceae</taxon>
        <taxon>Rauvolfioideae</taxon>
        <taxon>Vinceae</taxon>
        <taxon>Catharanthinae</taxon>
        <taxon>Catharanthus</taxon>
    </lineage>
</organism>
<name>A0ACC0B618_CATRO</name>
<evidence type="ECO:0000313" key="2">
    <source>
        <dbReference type="Proteomes" id="UP001060085"/>
    </source>
</evidence>
<dbReference type="EMBL" id="CM044704">
    <property type="protein sequence ID" value="KAI5668099.1"/>
    <property type="molecule type" value="Genomic_DNA"/>
</dbReference>
<protein>
    <submittedName>
        <fullName evidence="1">Uncharacterized protein</fullName>
    </submittedName>
</protein>
<evidence type="ECO:0000313" key="1">
    <source>
        <dbReference type="EMBL" id="KAI5668099.1"/>
    </source>
</evidence>
<gene>
    <name evidence="1" type="ORF">M9H77_17952</name>
</gene>
<accession>A0ACC0B618</accession>
<proteinExistence type="predicted"/>
<dbReference type="Proteomes" id="UP001060085">
    <property type="component" value="Linkage Group LG04"/>
</dbReference>